<accession>A0ABR4KC62</accession>
<keyword evidence="3" id="KW-1185">Reference proteome</keyword>
<dbReference type="Proteomes" id="UP001610446">
    <property type="component" value="Unassembled WGS sequence"/>
</dbReference>
<organism evidence="2 3">
    <name type="scientific">Aspergillus pseudoustus</name>
    <dbReference type="NCBI Taxonomy" id="1810923"/>
    <lineage>
        <taxon>Eukaryota</taxon>
        <taxon>Fungi</taxon>
        <taxon>Dikarya</taxon>
        <taxon>Ascomycota</taxon>
        <taxon>Pezizomycotina</taxon>
        <taxon>Eurotiomycetes</taxon>
        <taxon>Eurotiomycetidae</taxon>
        <taxon>Eurotiales</taxon>
        <taxon>Aspergillaceae</taxon>
        <taxon>Aspergillus</taxon>
        <taxon>Aspergillus subgen. Nidulantes</taxon>
    </lineage>
</organism>
<evidence type="ECO:0000256" key="1">
    <source>
        <dbReference type="SAM" id="MobiDB-lite"/>
    </source>
</evidence>
<sequence length="303" mass="33790">MASVLFRSLPPLAAPVRARNGSGYPPTETTPLAEAPVRQLRPRAPAVQVAIPPPIQLEEGPHSPSIDLDDSPLHSPSPSPPASTTKLYWIEVFHPLSLTRDMGSLTIEPHNGWESVLRQHGLFYVQLYNASKEVFAAGSTNPFTSCALDTLALDAGLVRSWQHLGRAISHSPQTIVRAYLHAKVRCHTALTSCRNNSYGTREEYRVSGTFLAAIHDEMITRLAIPLLSGPERDLPFFIHRTGQFLDWIRWNMNRLCLGFEMVYTLRPHTVVRATISSTVPASGWTDGCGRRWRDPRWSKSRKG</sequence>
<evidence type="ECO:0000313" key="3">
    <source>
        <dbReference type="Proteomes" id="UP001610446"/>
    </source>
</evidence>
<proteinExistence type="predicted"/>
<comment type="caution">
    <text evidence="2">The sequence shown here is derived from an EMBL/GenBank/DDBJ whole genome shotgun (WGS) entry which is preliminary data.</text>
</comment>
<reference evidence="2 3" key="1">
    <citation type="submission" date="2024-07" db="EMBL/GenBank/DDBJ databases">
        <title>Section-level genome sequencing and comparative genomics of Aspergillus sections Usti and Cavernicolus.</title>
        <authorList>
            <consortium name="Lawrence Berkeley National Laboratory"/>
            <person name="Nybo J.L."/>
            <person name="Vesth T.C."/>
            <person name="Theobald S."/>
            <person name="Frisvad J.C."/>
            <person name="Larsen T.O."/>
            <person name="Kjaerboelling I."/>
            <person name="Rothschild-Mancinelli K."/>
            <person name="Lyhne E.K."/>
            <person name="Kogle M.E."/>
            <person name="Barry K."/>
            <person name="Clum A."/>
            <person name="Na H."/>
            <person name="Ledsgaard L."/>
            <person name="Lin J."/>
            <person name="Lipzen A."/>
            <person name="Kuo A."/>
            <person name="Riley R."/>
            <person name="Mondo S."/>
            <person name="Labutti K."/>
            <person name="Haridas S."/>
            <person name="Pangalinan J."/>
            <person name="Salamov A.A."/>
            <person name="Simmons B.A."/>
            <person name="Magnuson J.K."/>
            <person name="Chen J."/>
            <person name="Drula E."/>
            <person name="Henrissat B."/>
            <person name="Wiebenga A."/>
            <person name="Lubbers R.J."/>
            <person name="Gomes A.C."/>
            <person name="Makela M.R."/>
            <person name="Stajich J."/>
            <person name="Grigoriev I.V."/>
            <person name="Mortensen U.H."/>
            <person name="De Vries R.P."/>
            <person name="Baker S.E."/>
            <person name="Andersen M.R."/>
        </authorList>
    </citation>
    <scope>NUCLEOTIDE SEQUENCE [LARGE SCALE GENOMIC DNA]</scope>
    <source>
        <strain evidence="2 3">CBS 123904</strain>
    </source>
</reference>
<dbReference type="EMBL" id="JBFXLU010000046">
    <property type="protein sequence ID" value="KAL2848877.1"/>
    <property type="molecule type" value="Genomic_DNA"/>
</dbReference>
<evidence type="ECO:0000313" key="2">
    <source>
        <dbReference type="EMBL" id="KAL2848877.1"/>
    </source>
</evidence>
<protein>
    <submittedName>
        <fullName evidence="2">Uncharacterized protein</fullName>
    </submittedName>
</protein>
<name>A0ABR4KC62_9EURO</name>
<gene>
    <name evidence="2" type="ORF">BJY01DRAFT_246101</name>
</gene>
<feature type="region of interest" description="Disordered" evidence="1">
    <location>
        <begin position="55"/>
        <end position="82"/>
    </location>
</feature>